<evidence type="ECO:0000313" key="3">
    <source>
        <dbReference type="Proteomes" id="UP000573793"/>
    </source>
</evidence>
<evidence type="ECO:0000313" key="2">
    <source>
        <dbReference type="EMBL" id="NXH09077.1"/>
    </source>
</evidence>
<dbReference type="Pfam" id="PF00622">
    <property type="entry name" value="SPRY"/>
    <property type="match status" value="1"/>
</dbReference>
<sequence length="69" mass="7984">TSLERIPLFPRRAPSRVRVALDYERGRVEFFDADERSLIFAFPGASFRGRSVRPWFLVWGEGSRLALCP</sequence>
<gene>
    <name evidence="2" type="primary">Trim41</name>
    <name evidence="2" type="ORF">LOXLEU_R15306</name>
</gene>
<evidence type="ECO:0000259" key="1">
    <source>
        <dbReference type="PROSITE" id="PS50188"/>
    </source>
</evidence>
<dbReference type="InterPro" id="IPR001870">
    <property type="entry name" value="B30.2/SPRY"/>
</dbReference>
<protein>
    <submittedName>
        <fullName evidence="2">TRI41 ligase</fullName>
    </submittedName>
</protein>
<dbReference type="EMBL" id="VWZM01022444">
    <property type="protein sequence ID" value="NXH09077.1"/>
    <property type="molecule type" value="Genomic_DNA"/>
</dbReference>
<keyword evidence="3" id="KW-1185">Reference proteome</keyword>
<feature type="domain" description="B30.2/SPRY" evidence="1">
    <location>
        <begin position="1"/>
        <end position="69"/>
    </location>
</feature>
<name>A0A7K9H5D6_LOXLE</name>
<dbReference type="InterPro" id="IPR003877">
    <property type="entry name" value="SPRY_dom"/>
</dbReference>
<dbReference type="InterPro" id="IPR043136">
    <property type="entry name" value="B30.2/SPRY_sf"/>
</dbReference>
<dbReference type="GO" id="GO:0016874">
    <property type="term" value="F:ligase activity"/>
    <property type="evidence" value="ECO:0007669"/>
    <property type="project" value="UniProtKB-KW"/>
</dbReference>
<organism evidence="2 3">
    <name type="scientific">Loxia leucoptera</name>
    <name type="common">White-winged crossbill</name>
    <dbReference type="NCBI Taxonomy" id="96539"/>
    <lineage>
        <taxon>Eukaryota</taxon>
        <taxon>Metazoa</taxon>
        <taxon>Chordata</taxon>
        <taxon>Craniata</taxon>
        <taxon>Vertebrata</taxon>
        <taxon>Euteleostomi</taxon>
        <taxon>Archelosauria</taxon>
        <taxon>Archosauria</taxon>
        <taxon>Dinosauria</taxon>
        <taxon>Saurischia</taxon>
        <taxon>Theropoda</taxon>
        <taxon>Coelurosauria</taxon>
        <taxon>Aves</taxon>
        <taxon>Neognathae</taxon>
        <taxon>Neoaves</taxon>
        <taxon>Telluraves</taxon>
        <taxon>Australaves</taxon>
        <taxon>Passeriformes</taxon>
        <taxon>Passeroidea</taxon>
        <taxon>Fringillidae</taxon>
        <taxon>Carduelinae</taxon>
        <taxon>Loxia</taxon>
    </lineage>
</organism>
<proteinExistence type="predicted"/>
<feature type="non-terminal residue" evidence="2">
    <location>
        <position position="69"/>
    </location>
</feature>
<reference evidence="2 3" key="1">
    <citation type="submission" date="2019-09" db="EMBL/GenBank/DDBJ databases">
        <title>Bird 10,000 Genomes (B10K) Project - Family phase.</title>
        <authorList>
            <person name="Zhang G."/>
        </authorList>
    </citation>
    <scope>NUCLEOTIDE SEQUENCE [LARGE SCALE GENOMIC DNA]</scope>
    <source>
        <strain evidence="2">B10K-DU-001-19</strain>
        <tissue evidence="2">Muscle</tissue>
    </source>
</reference>
<dbReference type="SUPFAM" id="SSF49899">
    <property type="entry name" value="Concanavalin A-like lectins/glucanases"/>
    <property type="match status" value="1"/>
</dbReference>
<dbReference type="Proteomes" id="UP000573793">
    <property type="component" value="Unassembled WGS sequence"/>
</dbReference>
<feature type="non-terminal residue" evidence="2">
    <location>
        <position position="1"/>
    </location>
</feature>
<dbReference type="PROSITE" id="PS50188">
    <property type="entry name" value="B302_SPRY"/>
    <property type="match status" value="1"/>
</dbReference>
<dbReference type="InterPro" id="IPR013320">
    <property type="entry name" value="ConA-like_dom_sf"/>
</dbReference>
<comment type="caution">
    <text evidence="2">The sequence shown here is derived from an EMBL/GenBank/DDBJ whole genome shotgun (WGS) entry which is preliminary data.</text>
</comment>
<dbReference type="Gene3D" id="2.60.120.920">
    <property type="match status" value="1"/>
</dbReference>
<keyword evidence="2" id="KW-0436">Ligase</keyword>
<accession>A0A7K9H5D6</accession>
<dbReference type="AlphaFoldDB" id="A0A7K9H5D6"/>